<dbReference type="InterPro" id="IPR051698">
    <property type="entry name" value="Transposase_11-like"/>
</dbReference>
<dbReference type="InterPro" id="IPR032806">
    <property type="entry name" value="YbfD_N"/>
</dbReference>
<dbReference type="PATRIC" id="fig|1454004.3.peg.3332"/>
<dbReference type="InterPro" id="IPR002559">
    <property type="entry name" value="Transposase_11"/>
</dbReference>
<dbReference type="NCBIfam" id="NF033564">
    <property type="entry name" value="transpos_ISAs1"/>
    <property type="match status" value="1"/>
</dbReference>
<dbReference type="Pfam" id="PF01609">
    <property type="entry name" value="DDE_Tnp_1"/>
    <property type="match status" value="1"/>
</dbReference>
<dbReference type="Pfam" id="PF13808">
    <property type="entry name" value="DDE_Tnp_1_assoc"/>
    <property type="match status" value="1"/>
</dbReference>
<feature type="domain" description="Transposase IS4-like" evidence="1">
    <location>
        <begin position="189"/>
        <end position="418"/>
    </location>
</feature>
<dbReference type="GO" id="GO:0003677">
    <property type="term" value="F:DNA binding"/>
    <property type="evidence" value="ECO:0007669"/>
    <property type="project" value="InterPro"/>
</dbReference>
<organism evidence="3 4">
    <name type="scientific">Accumulibacter regalis</name>
    <dbReference type="NCBI Taxonomy" id="522306"/>
    <lineage>
        <taxon>Bacteria</taxon>
        <taxon>Pseudomonadati</taxon>
        <taxon>Pseudomonadota</taxon>
        <taxon>Betaproteobacteria</taxon>
        <taxon>Candidatus Accumulibacter</taxon>
    </lineage>
</organism>
<dbReference type="STRING" id="1454004.AW11_03231"/>
<dbReference type="PANTHER" id="PTHR30298:SF0">
    <property type="entry name" value="PROTEIN YBFL-RELATED"/>
    <property type="match status" value="1"/>
</dbReference>
<protein>
    <submittedName>
        <fullName evidence="3">Transposase</fullName>
    </submittedName>
</protein>
<dbReference type="AlphaFoldDB" id="A0A011QA20"/>
<name>A0A011QA20_ACCRE</name>
<dbReference type="GO" id="GO:0004803">
    <property type="term" value="F:transposase activity"/>
    <property type="evidence" value="ECO:0007669"/>
    <property type="project" value="InterPro"/>
</dbReference>
<sequence>MPQASDYRVILSNFALFLPVHHFPEYWHRLSQPDLWSIGTSINYVKYQHKQVVDVCIPSAEALLVNPFTIRSTLVFWATEMSVTKGANLMSYLREVDDPRKPSNGTLHDFVEMLVIAVAAALSDCDTVEDIAYWARAKEAWLRKFLLLTNGVPSEETFLRVFRVLDPKQFERAFRRWVGGIVGALSGNIAVDGKTVRGSGSGNETAIHMVSAFATDLGIVLGQEKVSGKSNEITAIPELLEALYLKGFLVSIDAMGCQKKIAARITDQGGDYLLAVKGNQPTLLEAIETAFIDQHQSEGVDRQHAVQKGHGRIVGQIASVLPAQGIVHLADWPACKTIGRIDSLRKVADKESELERRYYICSRVLSAEQLAAAARAHWGVENRLHWILDVSFGEDGSTIRKDNAPQNLSLLKKIVLNIIRLDTTNKTKASLRLKRKAAAWDDDLRMNMLGLSRR</sequence>
<evidence type="ECO:0000313" key="3">
    <source>
        <dbReference type="EMBL" id="EXI86102.1"/>
    </source>
</evidence>
<proteinExistence type="predicted"/>
<comment type="caution">
    <text evidence="3">The sequence shown here is derived from an EMBL/GenBank/DDBJ whole genome shotgun (WGS) entry which is preliminary data.</text>
</comment>
<dbReference type="InterPro" id="IPR047647">
    <property type="entry name" value="ISAs1_transpos"/>
</dbReference>
<keyword evidence="4" id="KW-1185">Reference proteome</keyword>
<gene>
    <name evidence="3" type="ORF">AW11_03231</name>
</gene>
<evidence type="ECO:0000313" key="4">
    <source>
        <dbReference type="Proteomes" id="UP000022141"/>
    </source>
</evidence>
<dbReference type="PANTHER" id="PTHR30298">
    <property type="entry name" value="H REPEAT-ASSOCIATED PREDICTED TRANSPOSASE"/>
    <property type="match status" value="1"/>
</dbReference>
<dbReference type="Proteomes" id="UP000022141">
    <property type="component" value="Unassembled WGS sequence"/>
</dbReference>
<feature type="domain" description="H repeat-associated protein N-terminal" evidence="2">
    <location>
        <begin position="91"/>
        <end position="178"/>
    </location>
</feature>
<dbReference type="EMBL" id="JEMY01000045">
    <property type="protein sequence ID" value="EXI86102.1"/>
    <property type="molecule type" value="Genomic_DNA"/>
</dbReference>
<evidence type="ECO:0000259" key="1">
    <source>
        <dbReference type="Pfam" id="PF01609"/>
    </source>
</evidence>
<reference evidence="3" key="1">
    <citation type="submission" date="2014-02" db="EMBL/GenBank/DDBJ databases">
        <title>Expanding our view of genomic diversity in Candidatus Accumulibacter clades.</title>
        <authorList>
            <person name="Skennerton C.T."/>
            <person name="Barr J.J."/>
            <person name="Slater F.R."/>
            <person name="Bond P.L."/>
            <person name="Tyson G.W."/>
        </authorList>
    </citation>
    <scope>NUCLEOTIDE SEQUENCE [LARGE SCALE GENOMIC DNA]</scope>
</reference>
<dbReference type="eggNOG" id="COG5433">
    <property type="taxonomic scope" value="Bacteria"/>
</dbReference>
<dbReference type="GO" id="GO:0006313">
    <property type="term" value="P:DNA transposition"/>
    <property type="evidence" value="ECO:0007669"/>
    <property type="project" value="InterPro"/>
</dbReference>
<evidence type="ECO:0000259" key="2">
    <source>
        <dbReference type="Pfam" id="PF13808"/>
    </source>
</evidence>
<accession>A0A011QA20</accession>